<dbReference type="InterPro" id="IPR001638">
    <property type="entry name" value="Solute-binding_3/MltF_N"/>
</dbReference>
<evidence type="ECO:0000256" key="2">
    <source>
        <dbReference type="ARBA" id="ARBA00022448"/>
    </source>
</evidence>
<keyword evidence="7" id="KW-1185">Reference proteome</keyword>
<feature type="region of interest" description="Disordered" evidence="4">
    <location>
        <begin position="71"/>
        <end position="96"/>
    </location>
</feature>
<dbReference type="SMART" id="SM00062">
    <property type="entry name" value="PBPb"/>
    <property type="match status" value="1"/>
</dbReference>
<feature type="region of interest" description="Disordered" evidence="4">
    <location>
        <begin position="364"/>
        <end position="385"/>
    </location>
</feature>
<proteinExistence type="inferred from homology"/>
<dbReference type="Proteomes" id="UP000515275">
    <property type="component" value="Chromosome"/>
</dbReference>
<dbReference type="EMBL" id="CP046883">
    <property type="protein sequence ID" value="QNH95508.1"/>
    <property type="molecule type" value="Genomic_DNA"/>
</dbReference>
<evidence type="ECO:0000313" key="7">
    <source>
        <dbReference type="Proteomes" id="UP000515275"/>
    </source>
</evidence>
<sequence>MFLESTFGSPRRILARHRAKTIGACLLVIGLTSGCATDTSTNSQADWPTMSPSELESDLPVGAEIVNPKSVVDANPATPSTAQQPWPTIRPDNRTADQRIPKIRKRGRLIVGVGQYLNRLGFRDPLSGELSGFEVDLAREIARDIFGDPKKVEFRYVENRRREAALRNGDVDMVIRTWTVRRDRQYQTEFSLPYLAITPQLLVMRGSEITGFQDLSNSTVCATRDSAPAQSITQYHIGSLMLTRTWTDCLMAMQRSQVDAIFSDDAILSGLQAQDPHTELVGGSGELSYYAVGMTTPTKNNEAEGLVMQVNDTIRRIRSDGTWNRLYNEWMQEYLGAPENLPAEYRTDAEQAEIDKERKEYAKTQHLTSAAKRAGEVPREAFDDR</sequence>
<evidence type="ECO:0000256" key="4">
    <source>
        <dbReference type="SAM" id="MobiDB-lite"/>
    </source>
</evidence>
<dbReference type="GO" id="GO:0005576">
    <property type="term" value="C:extracellular region"/>
    <property type="evidence" value="ECO:0007669"/>
    <property type="project" value="TreeGrafter"/>
</dbReference>
<dbReference type="GO" id="GO:0030288">
    <property type="term" value="C:outer membrane-bounded periplasmic space"/>
    <property type="evidence" value="ECO:0007669"/>
    <property type="project" value="TreeGrafter"/>
</dbReference>
<keyword evidence="3" id="KW-0732">Signal</keyword>
<dbReference type="PANTHER" id="PTHR30085:SF6">
    <property type="entry name" value="ABC TRANSPORTER GLUTAMINE-BINDING PROTEIN GLNH"/>
    <property type="match status" value="1"/>
</dbReference>
<dbReference type="GO" id="GO:0006865">
    <property type="term" value="P:amino acid transport"/>
    <property type="evidence" value="ECO:0007669"/>
    <property type="project" value="TreeGrafter"/>
</dbReference>
<dbReference type="RefSeq" id="WP_186277013.1">
    <property type="nucleotide sequence ID" value="NZ_CP046883.1"/>
</dbReference>
<evidence type="ECO:0000256" key="1">
    <source>
        <dbReference type="ARBA" id="ARBA00010333"/>
    </source>
</evidence>
<gene>
    <name evidence="6" type="ORF">GP473_01245</name>
</gene>
<organism evidence="6 7">
    <name type="scientific">Corynebacterium anserum</name>
    <dbReference type="NCBI Taxonomy" id="2684406"/>
    <lineage>
        <taxon>Bacteria</taxon>
        <taxon>Bacillati</taxon>
        <taxon>Actinomycetota</taxon>
        <taxon>Actinomycetes</taxon>
        <taxon>Mycobacteriales</taxon>
        <taxon>Corynebacteriaceae</taxon>
        <taxon>Corynebacterium</taxon>
    </lineage>
</organism>
<dbReference type="AlphaFoldDB" id="A0A7G7YLY8"/>
<reference evidence="6 7" key="1">
    <citation type="submission" date="2019-12" db="EMBL/GenBank/DDBJ databases">
        <title>Corynebacterium sp. nov., isolated from feces of the Anser Albifrons in China.</title>
        <authorList>
            <person name="Liu Q."/>
        </authorList>
    </citation>
    <scope>NUCLEOTIDE SEQUENCE [LARGE SCALE GENOMIC DNA]</scope>
    <source>
        <strain evidence="6 7">23H37-10</strain>
    </source>
</reference>
<keyword evidence="2" id="KW-0813">Transport</keyword>
<evidence type="ECO:0000256" key="3">
    <source>
        <dbReference type="ARBA" id="ARBA00022729"/>
    </source>
</evidence>
<feature type="compositionally biased region" description="Basic and acidic residues" evidence="4">
    <location>
        <begin position="373"/>
        <end position="385"/>
    </location>
</feature>
<accession>A0A7G7YLY8</accession>
<dbReference type="KEGG" id="cans:GP473_01245"/>
<dbReference type="PANTHER" id="PTHR30085">
    <property type="entry name" value="AMINO ACID ABC TRANSPORTER PERMEASE"/>
    <property type="match status" value="1"/>
</dbReference>
<dbReference type="InterPro" id="IPR051455">
    <property type="entry name" value="Bact_solute-bind_prot3"/>
</dbReference>
<comment type="similarity">
    <text evidence="1">Belongs to the bacterial solute-binding protein 3 family.</text>
</comment>
<feature type="compositionally biased region" description="Polar residues" evidence="4">
    <location>
        <begin position="77"/>
        <end position="86"/>
    </location>
</feature>
<dbReference type="Gene3D" id="3.40.190.10">
    <property type="entry name" value="Periplasmic binding protein-like II"/>
    <property type="match status" value="2"/>
</dbReference>
<dbReference type="SUPFAM" id="SSF53850">
    <property type="entry name" value="Periplasmic binding protein-like II"/>
    <property type="match status" value="1"/>
</dbReference>
<protein>
    <submittedName>
        <fullName evidence="6">Transporter substrate-binding domain-containing protein</fullName>
    </submittedName>
</protein>
<evidence type="ECO:0000259" key="5">
    <source>
        <dbReference type="SMART" id="SM00062"/>
    </source>
</evidence>
<evidence type="ECO:0000313" key="6">
    <source>
        <dbReference type="EMBL" id="QNH95508.1"/>
    </source>
</evidence>
<name>A0A7G7YLY8_9CORY</name>
<feature type="domain" description="Solute-binding protein family 3/N-terminal" evidence="5">
    <location>
        <begin position="108"/>
        <end position="338"/>
    </location>
</feature>
<dbReference type="Pfam" id="PF00497">
    <property type="entry name" value="SBP_bac_3"/>
    <property type="match status" value="1"/>
</dbReference>